<dbReference type="PANTHER" id="PTHR22777:SF32">
    <property type="entry name" value="UPF0053 INNER MEMBRANE PROTEIN YFJD"/>
    <property type="match status" value="1"/>
</dbReference>
<evidence type="ECO:0000256" key="4">
    <source>
        <dbReference type="ARBA" id="ARBA00022692"/>
    </source>
</evidence>
<evidence type="ECO:0000256" key="8">
    <source>
        <dbReference type="ARBA" id="ARBA00023136"/>
    </source>
</evidence>
<sequence>MTDVPVALLVLVAALGIATAAALSAGEVAVVRVSRAAVSELVVERNPAADRVRALAEHPARVASAAAFVRLLAEMTATVCITLVVASGDLPWWAVLLVAVAVCGLVAFLLVRASPRTLGRRHPVAVVTRLSRVLVAVTAVAGRLGAAGRPGAGSAAEEEDELRDMVQRVSESDVIEDEEREMFRSVLELGETLTREVMVPRTDMVTAAEDTPLRKALALLLRSGFSRVPLVGDSVDDLRGVLYLKDVVGRLPIAPAGRSDRQQQEAMLDAPASSLARPAVFVPESKPVDELLRELQSGSSHMAMVVDEYGGIAGLVTIEDALEEIVGELTDEHDPSAPVVEELGDGVFRVPARFGRDELGELFDLEVDDEDVDTVGGLFAKALGKVPLPGSAGDIHGLHLVADRVEGRRRRLATVLVSMAESTDRPTDTPTPGRAPTDTHGATR</sequence>
<dbReference type="AlphaFoldDB" id="A0A511JNP2"/>
<dbReference type="InterPro" id="IPR016169">
    <property type="entry name" value="FAD-bd_PCMH_sub2"/>
</dbReference>
<evidence type="ECO:0000313" key="14">
    <source>
        <dbReference type="Proteomes" id="UP000321049"/>
    </source>
</evidence>
<dbReference type="FunFam" id="3.10.580.10:FF:000002">
    <property type="entry name" value="Magnesium/cobalt efflux protein CorC"/>
    <property type="match status" value="1"/>
</dbReference>
<evidence type="ECO:0000256" key="2">
    <source>
        <dbReference type="ARBA" id="ARBA00006337"/>
    </source>
</evidence>
<evidence type="ECO:0000256" key="1">
    <source>
        <dbReference type="ARBA" id="ARBA00004651"/>
    </source>
</evidence>
<accession>A0A511JNP2</accession>
<dbReference type="InterPro" id="IPR036318">
    <property type="entry name" value="FAD-bd_PCMH-like_sf"/>
</dbReference>
<gene>
    <name evidence="13" type="ORF">CTE05_31530</name>
</gene>
<evidence type="ECO:0000256" key="3">
    <source>
        <dbReference type="ARBA" id="ARBA00022475"/>
    </source>
</evidence>
<evidence type="ECO:0000256" key="10">
    <source>
        <dbReference type="SAM" id="MobiDB-lite"/>
    </source>
</evidence>
<evidence type="ECO:0000259" key="12">
    <source>
        <dbReference type="PROSITE" id="PS51371"/>
    </source>
</evidence>
<keyword evidence="14" id="KW-1185">Reference proteome</keyword>
<feature type="domain" description="CBS" evidence="12">
    <location>
        <begin position="198"/>
        <end position="261"/>
    </location>
</feature>
<dbReference type="InterPro" id="IPR044751">
    <property type="entry name" value="Ion_transp-like_CBS"/>
</dbReference>
<evidence type="ECO:0000313" key="13">
    <source>
        <dbReference type="EMBL" id="GEL99606.1"/>
    </source>
</evidence>
<dbReference type="InterPro" id="IPR046342">
    <property type="entry name" value="CBS_dom_sf"/>
</dbReference>
<keyword evidence="8 11" id="KW-0472">Membrane</keyword>
<feature type="region of interest" description="Disordered" evidence="10">
    <location>
        <begin position="418"/>
        <end position="444"/>
    </location>
</feature>
<dbReference type="GO" id="GO:0050660">
    <property type="term" value="F:flavin adenine dinucleotide binding"/>
    <property type="evidence" value="ECO:0007669"/>
    <property type="project" value="InterPro"/>
</dbReference>
<dbReference type="Proteomes" id="UP000321049">
    <property type="component" value="Unassembled WGS sequence"/>
</dbReference>
<evidence type="ECO:0000256" key="9">
    <source>
        <dbReference type="PROSITE-ProRule" id="PRU00703"/>
    </source>
</evidence>
<proteinExistence type="inferred from homology"/>
<dbReference type="SUPFAM" id="SSF56176">
    <property type="entry name" value="FAD-binding/transporter-associated domain-like"/>
    <property type="match status" value="1"/>
</dbReference>
<comment type="similarity">
    <text evidence="2">Belongs to the UPF0053 family.</text>
</comment>
<name>A0A511JNP2_9CELL</name>
<dbReference type="SMART" id="SM01091">
    <property type="entry name" value="CorC_HlyC"/>
    <property type="match status" value="1"/>
</dbReference>
<dbReference type="OrthoDB" id="110231at2"/>
<protein>
    <recommendedName>
        <fullName evidence="12">CBS domain-containing protein</fullName>
    </recommendedName>
</protein>
<comment type="caution">
    <text evidence="13">The sequence shown here is derived from an EMBL/GenBank/DDBJ whole genome shotgun (WGS) entry which is preliminary data.</text>
</comment>
<keyword evidence="7 9" id="KW-0129">CBS domain</keyword>
<dbReference type="PROSITE" id="PS51371">
    <property type="entry name" value="CBS"/>
    <property type="match status" value="2"/>
</dbReference>
<feature type="compositionally biased region" description="Low complexity" evidence="10">
    <location>
        <begin position="428"/>
        <end position="444"/>
    </location>
</feature>
<feature type="transmembrane region" description="Helical" evidence="11">
    <location>
        <begin position="92"/>
        <end position="111"/>
    </location>
</feature>
<keyword evidence="5" id="KW-0677">Repeat</keyword>
<dbReference type="EMBL" id="BJWH01000019">
    <property type="protein sequence ID" value="GEL99606.1"/>
    <property type="molecule type" value="Genomic_DNA"/>
</dbReference>
<keyword evidence="3" id="KW-1003">Cell membrane</keyword>
<keyword evidence="4 11" id="KW-0812">Transmembrane</keyword>
<dbReference type="InterPro" id="IPR000644">
    <property type="entry name" value="CBS_dom"/>
</dbReference>
<dbReference type="CDD" id="cd04590">
    <property type="entry name" value="CBS_pair_CorC_HlyC_assoc"/>
    <property type="match status" value="1"/>
</dbReference>
<dbReference type="Gene3D" id="3.30.465.10">
    <property type="match status" value="1"/>
</dbReference>
<feature type="domain" description="CBS" evidence="12">
    <location>
        <begin position="275"/>
        <end position="332"/>
    </location>
</feature>
<dbReference type="SMART" id="SM00116">
    <property type="entry name" value="CBS"/>
    <property type="match status" value="2"/>
</dbReference>
<dbReference type="Pfam" id="PF00571">
    <property type="entry name" value="CBS"/>
    <property type="match status" value="2"/>
</dbReference>
<evidence type="ECO:0000256" key="11">
    <source>
        <dbReference type="SAM" id="Phobius"/>
    </source>
</evidence>
<dbReference type="InterPro" id="IPR005170">
    <property type="entry name" value="Transptr-assoc_dom"/>
</dbReference>
<dbReference type="RefSeq" id="WP_146847248.1">
    <property type="nucleotide sequence ID" value="NZ_BJWH01000019.1"/>
</dbReference>
<organism evidence="13 14">
    <name type="scientific">Cellulomonas terrae</name>
    <dbReference type="NCBI Taxonomy" id="311234"/>
    <lineage>
        <taxon>Bacteria</taxon>
        <taxon>Bacillati</taxon>
        <taxon>Actinomycetota</taxon>
        <taxon>Actinomycetes</taxon>
        <taxon>Micrococcales</taxon>
        <taxon>Cellulomonadaceae</taxon>
        <taxon>Cellulomonas</taxon>
    </lineage>
</organism>
<evidence type="ECO:0000256" key="5">
    <source>
        <dbReference type="ARBA" id="ARBA00022737"/>
    </source>
</evidence>
<dbReference type="SUPFAM" id="SSF54631">
    <property type="entry name" value="CBS-domain pair"/>
    <property type="match status" value="1"/>
</dbReference>
<evidence type="ECO:0000256" key="6">
    <source>
        <dbReference type="ARBA" id="ARBA00022989"/>
    </source>
</evidence>
<reference evidence="13 14" key="1">
    <citation type="submission" date="2019-07" db="EMBL/GenBank/DDBJ databases">
        <title>Whole genome shotgun sequence of Cellulomonas terrae NBRC 100819.</title>
        <authorList>
            <person name="Hosoyama A."/>
            <person name="Uohara A."/>
            <person name="Ohji S."/>
            <person name="Ichikawa N."/>
        </authorList>
    </citation>
    <scope>NUCLEOTIDE SEQUENCE [LARGE SCALE GENOMIC DNA]</scope>
    <source>
        <strain evidence="13 14">NBRC 100819</strain>
    </source>
</reference>
<dbReference type="PANTHER" id="PTHR22777">
    <property type="entry name" value="HEMOLYSIN-RELATED"/>
    <property type="match status" value="1"/>
</dbReference>
<dbReference type="Pfam" id="PF01595">
    <property type="entry name" value="CNNM"/>
    <property type="match status" value="1"/>
</dbReference>
<keyword evidence="6 11" id="KW-1133">Transmembrane helix</keyword>
<dbReference type="Gene3D" id="3.10.580.10">
    <property type="entry name" value="CBS-domain"/>
    <property type="match status" value="1"/>
</dbReference>
<dbReference type="Pfam" id="PF03471">
    <property type="entry name" value="CorC_HlyC"/>
    <property type="match status" value="1"/>
</dbReference>
<dbReference type="GO" id="GO:0005886">
    <property type="term" value="C:plasma membrane"/>
    <property type="evidence" value="ECO:0007669"/>
    <property type="project" value="UniProtKB-SubCell"/>
</dbReference>
<comment type="subcellular location">
    <subcellularLocation>
        <location evidence="1">Cell membrane</location>
        <topology evidence="1">Multi-pass membrane protein</topology>
    </subcellularLocation>
</comment>
<evidence type="ECO:0000256" key="7">
    <source>
        <dbReference type="ARBA" id="ARBA00023122"/>
    </source>
</evidence>
<dbReference type="InterPro" id="IPR002550">
    <property type="entry name" value="CNNM"/>
</dbReference>